<feature type="domain" description="Pseudouridine synthase RsuA/RluA-like" evidence="2">
    <location>
        <begin position="217"/>
        <end position="453"/>
    </location>
</feature>
<dbReference type="SUPFAM" id="SSF55120">
    <property type="entry name" value="Pseudouridine synthase"/>
    <property type="match status" value="1"/>
</dbReference>
<dbReference type="Pfam" id="PF00849">
    <property type="entry name" value="PseudoU_synth_2"/>
    <property type="match status" value="1"/>
</dbReference>
<accession>C1MNL7</accession>
<evidence type="ECO:0000259" key="2">
    <source>
        <dbReference type="Pfam" id="PF00849"/>
    </source>
</evidence>
<dbReference type="RefSeq" id="XP_003056671.1">
    <property type="nucleotide sequence ID" value="XM_003056625.1"/>
</dbReference>
<dbReference type="InterPro" id="IPR006145">
    <property type="entry name" value="PsdUridine_synth_RsuA/RluA"/>
</dbReference>
<name>C1MNL7_MICPC</name>
<sequence>MAPTAAASPVAAAAARRWTTTAPAPAATRARRRRRASSSTRNNAEDATTTTTTTTTTPPARRRRASPWPLLDAEDDARRASPRSPRDRDRDAVPARHWTVSAPFVDAETSATRAVATTADVSDALASELLDAGAVYVDWWPEGRRAGGDDDDESAARWRRLRGDVIRRRLAVVPTPFPHARAGERVRVHRTPRRYRDACWLGEAGWRKRVVYEDEETLAVNKPHALPTQAHESNAAECVPGCVARALGFTGGVTDGDDALLVTHRLDASTSGVVVLGKTLGAVRAFNASIAGGKRVTKTYVALVENASNVRRRGVTVEDATTPPPPVPLGRFVHYMYPGPFGASALGGRGARRSNARLLRRRAPSASDGDAKPWRRCELVVRSCARASPRDVAAWRALFAESVEGNANWEAARGVDDGSRDEPSRRAGDDAVYEVEIELVTGRTHQVRAQLAALGFPILGDTLYAPMAGYLHDEGEGEGDLVDVDARETHASELLEKGVVPDWPVALHAASLRWDDKLFAAPPPWREDVDERTLTISRKGCVVYDKLP</sequence>
<protein>
    <submittedName>
        <fullName evidence="3">Predicted protein</fullName>
    </submittedName>
</protein>
<dbReference type="GeneID" id="9682568"/>
<reference evidence="3 4" key="1">
    <citation type="journal article" date="2009" name="Science">
        <title>Green evolution and dynamic adaptations revealed by genomes of the marine picoeukaryotes Micromonas.</title>
        <authorList>
            <person name="Worden A.Z."/>
            <person name="Lee J.H."/>
            <person name="Mock T."/>
            <person name="Rouze P."/>
            <person name="Simmons M.P."/>
            <person name="Aerts A.L."/>
            <person name="Allen A.E."/>
            <person name="Cuvelier M.L."/>
            <person name="Derelle E."/>
            <person name="Everett M.V."/>
            <person name="Foulon E."/>
            <person name="Grimwood J."/>
            <person name="Gundlach H."/>
            <person name="Henrissat B."/>
            <person name="Napoli C."/>
            <person name="McDonald S.M."/>
            <person name="Parker M.S."/>
            <person name="Rombauts S."/>
            <person name="Salamov A."/>
            <person name="Von Dassow P."/>
            <person name="Badger J.H."/>
            <person name="Coutinho P.M."/>
            <person name="Demir E."/>
            <person name="Dubchak I."/>
            <person name="Gentemann C."/>
            <person name="Eikrem W."/>
            <person name="Gready J.E."/>
            <person name="John U."/>
            <person name="Lanier W."/>
            <person name="Lindquist E.A."/>
            <person name="Lucas S."/>
            <person name="Mayer K.F."/>
            <person name="Moreau H."/>
            <person name="Not F."/>
            <person name="Otillar R."/>
            <person name="Panaud O."/>
            <person name="Pangilinan J."/>
            <person name="Paulsen I."/>
            <person name="Piegu B."/>
            <person name="Poliakov A."/>
            <person name="Robbens S."/>
            <person name="Schmutz J."/>
            <person name="Toulza E."/>
            <person name="Wyss T."/>
            <person name="Zelensky A."/>
            <person name="Zhou K."/>
            <person name="Armbrust E.V."/>
            <person name="Bhattacharya D."/>
            <person name="Goodenough U.W."/>
            <person name="Van de Peer Y."/>
            <person name="Grigoriev I.V."/>
        </authorList>
    </citation>
    <scope>NUCLEOTIDE SEQUENCE [LARGE SCALE GENOMIC DNA]</scope>
    <source>
        <strain evidence="3 4">CCMP1545</strain>
    </source>
</reference>
<dbReference type="Gene3D" id="3.30.2350.10">
    <property type="entry name" value="Pseudouridine synthase"/>
    <property type="match status" value="1"/>
</dbReference>
<dbReference type="PANTHER" id="PTHR21600:SF52">
    <property type="entry name" value="PSEUDOURIDINE SYNTHASE RSUA_RLUA-LIKE DOMAIN-CONTAINING PROTEIN"/>
    <property type="match status" value="1"/>
</dbReference>
<evidence type="ECO:0000313" key="4">
    <source>
        <dbReference type="Proteomes" id="UP000001876"/>
    </source>
</evidence>
<keyword evidence="4" id="KW-1185">Reference proteome</keyword>
<dbReference type="GO" id="GO:0000455">
    <property type="term" value="P:enzyme-directed rRNA pseudouridine synthesis"/>
    <property type="evidence" value="ECO:0007669"/>
    <property type="project" value="TreeGrafter"/>
</dbReference>
<feature type="region of interest" description="Disordered" evidence="1">
    <location>
        <begin position="1"/>
        <end position="95"/>
    </location>
</feature>
<dbReference type="InterPro" id="IPR050188">
    <property type="entry name" value="RluA_PseudoU_synthase"/>
</dbReference>
<dbReference type="GO" id="GO:0003723">
    <property type="term" value="F:RNA binding"/>
    <property type="evidence" value="ECO:0007669"/>
    <property type="project" value="InterPro"/>
</dbReference>
<feature type="compositionally biased region" description="Basic and acidic residues" evidence="1">
    <location>
        <begin position="76"/>
        <end position="94"/>
    </location>
</feature>
<dbReference type="PANTHER" id="PTHR21600">
    <property type="entry name" value="MITOCHONDRIAL RNA PSEUDOURIDINE SYNTHASE"/>
    <property type="match status" value="1"/>
</dbReference>
<dbReference type="eggNOG" id="KOG1919">
    <property type="taxonomic scope" value="Eukaryota"/>
</dbReference>
<feature type="compositionally biased region" description="Low complexity" evidence="1">
    <location>
        <begin position="48"/>
        <end position="59"/>
    </location>
</feature>
<evidence type="ECO:0000313" key="3">
    <source>
        <dbReference type="EMBL" id="EEH58316.1"/>
    </source>
</evidence>
<dbReference type="OMA" id="PMAGYLH"/>
<dbReference type="EMBL" id="GG663737">
    <property type="protein sequence ID" value="EEH58316.1"/>
    <property type="molecule type" value="Genomic_DNA"/>
</dbReference>
<gene>
    <name evidence="3" type="ORF">MICPUCDRAFT_55950</name>
</gene>
<dbReference type="InterPro" id="IPR020103">
    <property type="entry name" value="PsdUridine_synth_cat_dom_sf"/>
</dbReference>
<dbReference type="OrthoDB" id="424794at2759"/>
<dbReference type="Proteomes" id="UP000001876">
    <property type="component" value="Unassembled WGS sequence"/>
</dbReference>
<organism evidence="4">
    <name type="scientific">Micromonas pusilla (strain CCMP1545)</name>
    <name type="common">Picoplanktonic green alga</name>
    <dbReference type="NCBI Taxonomy" id="564608"/>
    <lineage>
        <taxon>Eukaryota</taxon>
        <taxon>Viridiplantae</taxon>
        <taxon>Chlorophyta</taxon>
        <taxon>Mamiellophyceae</taxon>
        <taxon>Mamiellales</taxon>
        <taxon>Mamiellaceae</taxon>
        <taxon>Micromonas</taxon>
    </lineage>
</organism>
<dbReference type="GO" id="GO:0009982">
    <property type="term" value="F:pseudouridine synthase activity"/>
    <property type="evidence" value="ECO:0007669"/>
    <property type="project" value="InterPro"/>
</dbReference>
<dbReference type="KEGG" id="mpp:MICPUCDRAFT_55950"/>
<evidence type="ECO:0000256" key="1">
    <source>
        <dbReference type="SAM" id="MobiDB-lite"/>
    </source>
</evidence>
<feature type="compositionally biased region" description="Low complexity" evidence="1">
    <location>
        <begin position="1"/>
        <end position="28"/>
    </location>
</feature>
<dbReference type="AlphaFoldDB" id="C1MNL7"/>
<proteinExistence type="predicted"/>